<organism evidence="2 3">
    <name type="scientific">Plakobranchus ocellatus</name>
    <dbReference type="NCBI Taxonomy" id="259542"/>
    <lineage>
        <taxon>Eukaryota</taxon>
        <taxon>Metazoa</taxon>
        <taxon>Spiralia</taxon>
        <taxon>Lophotrochozoa</taxon>
        <taxon>Mollusca</taxon>
        <taxon>Gastropoda</taxon>
        <taxon>Heterobranchia</taxon>
        <taxon>Euthyneura</taxon>
        <taxon>Panpulmonata</taxon>
        <taxon>Sacoglossa</taxon>
        <taxon>Placobranchoidea</taxon>
        <taxon>Plakobranchidae</taxon>
        <taxon>Plakobranchus</taxon>
    </lineage>
</organism>
<sequence>MILHQQEFSVNAVTQKRGHRSYLRPNGLQADTVRKFIICAGNQESRRHQRSAFLREQSYPSDRRHHVAREQYRGNPNTLDTR</sequence>
<evidence type="ECO:0000256" key="1">
    <source>
        <dbReference type="SAM" id="MobiDB-lite"/>
    </source>
</evidence>
<gene>
    <name evidence="2" type="ORF">PoB_000309800</name>
</gene>
<comment type="caution">
    <text evidence="2">The sequence shown here is derived from an EMBL/GenBank/DDBJ whole genome shotgun (WGS) entry which is preliminary data.</text>
</comment>
<proteinExistence type="predicted"/>
<evidence type="ECO:0000313" key="2">
    <source>
        <dbReference type="EMBL" id="GFN76592.1"/>
    </source>
</evidence>
<dbReference type="AlphaFoldDB" id="A0AAV3Y1S8"/>
<keyword evidence="3" id="KW-1185">Reference proteome</keyword>
<name>A0AAV3Y1S8_9GAST</name>
<accession>A0AAV3Y1S8</accession>
<evidence type="ECO:0000313" key="3">
    <source>
        <dbReference type="Proteomes" id="UP000735302"/>
    </source>
</evidence>
<dbReference type="EMBL" id="BLXT01000403">
    <property type="protein sequence ID" value="GFN76592.1"/>
    <property type="molecule type" value="Genomic_DNA"/>
</dbReference>
<reference evidence="2 3" key="1">
    <citation type="journal article" date="2021" name="Elife">
        <title>Chloroplast acquisition without the gene transfer in kleptoplastic sea slugs, Plakobranchus ocellatus.</title>
        <authorList>
            <person name="Maeda T."/>
            <person name="Takahashi S."/>
            <person name="Yoshida T."/>
            <person name="Shimamura S."/>
            <person name="Takaki Y."/>
            <person name="Nagai Y."/>
            <person name="Toyoda A."/>
            <person name="Suzuki Y."/>
            <person name="Arimoto A."/>
            <person name="Ishii H."/>
            <person name="Satoh N."/>
            <person name="Nishiyama T."/>
            <person name="Hasebe M."/>
            <person name="Maruyama T."/>
            <person name="Minagawa J."/>
            <person name="Obokata J."/>
            <person name="Shigenobu S."/>
        </authorList>
    </citation>
    <scope>NUCLEOTIDE SEQUENCE [LARGE SCALE GENOMIC DNA]</scope>
</reference>
<dbReference type="Proteomes" id="UP000735302">
    <property type="component" value="Unassembled WGS sequence"/>
</dbReference>
<feature type="region of interest" description="Disordered" evidence="1">
    <location>
        <begin position="47"/>
        <end position="82"/>
    </location>
</feature>
<protein>
    <submittedName>
        <fullName evidence="2">Uncharacterized protein</fullName>
    </submittedName>
</protein>